<name>I1BR97_RHIO9</name>
<dbReference type="InParanoid" id="I1BR97"/>
<organism evidence="1 2">
    <name type="scientific">Rhizopus delemar (strain RA 99-880 / ATCC MYA-4621 / FGSC 9543 / NRRL 43880)</name>
    <name type="common">Mucormycosis agent</name>
    <name type="synonym">Rhizopus arrhizus var. delemar</name>
    <dbReference type="NCBI Taxonomy" id="246409"/>
    <lineage>
        <taxon>Eukaryota</taxon>
        <taxon>Fungi</taxon>
        <taxon>Fungi incertae sedis</taxon>
        <taxon>Mucoromycota</taxon>
        <taxon>Mucoromycotina</taxon>
        <taxon>Mucoromycetes</taxon>
        <taxon>Mucorales</taxon>
        <taxon>Mucorineae</taxon>
        <taxon>Rhizopodaceae</taxon>
        <taxon>Rhizopus</taxon>
    </lineage>
</organism>
<keyword evidence="2" id="KW-1185">Reference proteome</keyword>
<dbReference type="AlphaFoldDB" id="I1BR97"/>
<dbReference type="RefSeq" id="XP_067514123.1">
    <property type="nucleotide sequence ID" value="XM_067658022.1"/>
</dbReference>
<dbReference type="EMBL" id="CH476733">
    <property type="protein sequence ID" value="EIE78727.1"/>
    <property type="molecule type" value="Genomic_DNA"/>
</dbReference>
<gene>
    <name evidence="1" type="ORF">RO3G_03432</name>
</gene>
<reference evidence="1 2" key="1">
    <citation type="journal article" date="2009" name="PLoS Genet.">
        <title>Genomic analysis of the basal lineage fungus Rhizopus oryzae reveals a whole-genome duplication.</title>
        <authorList>
            <person name="Ma L.-J."/>
            <person name="Ibrahim A.S."/>
            <person name="Skory C."/>
            <person name="Grabherr M.G."/>
            <person name="Burger G."/>
            <person name="Butler M."/>
            <person name="Elias M."/>
            <person name="Idnurm A."/>
            <person name="Lang B.F."/>
            <person name="Sone T."/>
            <person name="Abe A."/>
            <person name="Calvo S.E."/>
            <person name="Corrochano L.M."/>
            <person name="Engels R."/>
            <person name="Fu J."/>
            <person name="Hansberg W."/>
            <person name="Kim J.-M."/>
            <person name="Kodira C.D."/>
            <person name="Koehrsen M.J."/>
            <person name="Liu B."/>
            <person name="Miranda-Saavedra D."/>
            <person name="O'Leary S."/>
            <person name="Ortiz-Castellanos L."/>
            <person name="Poulter R."/>
            <person name="Rodriguez-Romero J."/>
            <person name="Ruiz-Herrera J."/>
            <person name="Shen Y.-Q."/>
            <person name="Zeng Q."/>
            <person name="Galagan J."/>
            <person name="Birren B.W."/>
            <person name="Cuomo C.A."/>
            <person name="Wickes B.L."/>
        </authorList>
    </citation>
    <scope>NUCLEOTIDE SEQUENCE [LARGE SCALE GENOMIC DNA]</scope>
    <source>
        <strain evidence="2">RA 99-880 / ATCC MYA-4621 / FGSC 9543 / NRRL 43880</strain>
    </source>
</reference>
<dbReference type="GeneID" id="93610403"/>
<protein>
    <submittedName>
        <fullName evidence="1">Uncharacterized protein</fullName>
    </submittedName>
</protein>
<sequence length="58" mass="6797">MSIFLRSVHFVNIDDLNRVPCENVFHSRDETCTAREREGNIRDGYRCSSWITYASSLK</sequence>
<evidence type="ECO:0000313" key="1">
    <source>
        <dbReference type="EMBL" id="EIE78727.1"/>
    </source>
</evidence>
<accession>I1BR97</accession>
<proteinExistence type="predicted"/>
<dbReference type="VEuPathDB" id="FungiDB:RO3G_03432"/>
<evidence type="ECO:0000313" key="2">
    <source>
        <dbReference type="Proteomes" id="UP000009138"/>
    </source>
</evidence>
<dbReference type="Proteomes" id="UP000009138">
    <property type="component" value="Unassembled WGS sequence"/>
</dbReference>